<keyword evidence="4" id="KW-0131">Cell cycle</keyword>
<keyword evidence="4" id="KW-0132">Cell division</keyword>
<evidence type="ECO:0000256" key="1">
    <source>
        <dbReference type="SAM" id="MobiDB-lite"/>
    </source>
</evidence>
<dbReference type="OrthoDB" id="8558195at2"/>
<feature type="transmembrane region" description="Helical" evidence="2">
    <location>
        <begin position="32"/>
        <end position="54"/>
    </location>
</feature>
<dbReference type="AlphaFoldDB" id="A0A285VRE5"/>
<dbReference type="Gene3D" id="3.30.70.1070">
    <property type="entry name" value="Sporulation related repeat"/>
    <property type="match status" value="1"/>
</dbReference>
<proteinExistence type="predicted"/>
<dbReference type="RefSeq" id="WP_097023483.1">
    <property type="nucleotide sequence ID" value="NZ_OBQJ01000007.1"/>
</dbReference>
<keyword evidence="2" id="KW-1133">Transmembrane helix</keyword>
<sequence length="232" mass="24523">MARRPAQQGKGNSRAASRGATSRKRQTKSSRAGLPGWLWGVAGLIAGFVLAQYLQQSAPSPVATVMPKPSNSASSGSDSTGSTGDGASPSGTSNEGASESRMPTFEFYTLLPESEVIAPKVDNTSAAPSSSGESSADTSDERADEVVADPSADGLKYMLQAASFRKVADAERLASRLQDFGLLANITEVQTSNDETWHRVQVGPYEDTRELSRAQDLMVTQGIEPLLIKLQN</sequence>
<feature type="domain" description="SPOR" evidence="3">
    <location>
        <begin position="151"/>
        <end position="230"/>
    </location>
</feature>
<dbReference type="GO" id="GO:0032506">
    <property type="term" value="P:cytokinetic process"/>
    <property type="evidence" value="ECO:0007669"/>
    <property type="project" value="TreeGrafter"/>
</dbReference>
<evidence type="ECO:0000259" key="3">
    <source>
        <dbReference type="PROSITE" id="PS51724"/>
    </source>
</evidence>
<dbReference type="PROSITE" id="PS51724">
    <property type="entry name" value="SPOR"/>
    <property type="match status" value="1"/>
</dbReference>
<keyword evidence="2" id="KW-0812">Transmembrane</keyword>
<dbReference type="PANTHER" id="PTHR38687">
    <property type="entry name" value="CELL DIVISION PROTEIN DEDD-RELATED"/>
    <property type="match status" value="1"/>
</dbReference>
<name>A0A285VRE5_9GAMM</name>
<dbReference type="EMBL" id="OBQJ01000007">
    <property type="protein sequence ID" value="SOC56622.1"/>
    <property type="molecule type" value="Genomic_DNA"/>
</dbReference>
<dbReference type="GO" id="GO:0032153">
    <property type="term" value="C:cell division site"/>
    <property type="evidence" value="ECO:0007669"/>
    <property type="project" value="TreeGrafter"/>
</dbReference>
<dbReference type="Pfam" id="PF05036">
    <property type="entry name" value="SPOR"/>
    <property type="match status" value="1"/>
</dbReference>
<organism evidence="4 5">
    <name type="scientific">Chromohalobacter canadensis</name>
    <dbReference type="NCBI Taxonomy" id="141389"/>
    <lineage>
        <taxon>Bacteria</taxon>
        <taxon>Pseudomonadati</taxon>
        <taxon>Pseudomonadota</taxon>
        <taxon>Gammaproteobacteria</taxon>
        <taxon>Oceanospirillales</taxon>
        <taxon>Halomonadaceae</taxon>
        <taxon>Chromohalobacter</taxon>
    </lineage>
</organism>
<protein>
    <submittedName>
        <fullName evidence="4">Cell division protein FtsN</fullName>
    </submittedName>
</protein>
<reference evidence="4 5" key="1">
    <citation type="submission" date="2017-08" db="EMBL/GenBank/DDBJ databases">
        <authorList>
            <person name="de Groot N.N."/>
        </authorList>
    </citation>
    <scope>NUCLEOTIDE SEQUENCE [LARGE SCALE GENOMIC DNA]</scope>
    <source>
        <strain evidence="4 5">USBA 855</strain>
    </source>
</reference>
<evidence type="ECO:0000256" key="2">
    <source>
        <dbReference type="SAM" id="Phobius"/>
    </source>
</evidence>
<feature type="region of interest" description="Disordered" evidence="1">
    <location>
        <begin position="119"/>
        <end position="144"/>
    </location>
</feature>
<dbReference type="GO" id="GO:0042834">
    <property type="term" value="F:peptidoglycan binding"/>
    <property type="evidence" value="ECO:0007669"/>
    <property type="project" value="InterPro"/>
</dbReference>
<feature type="compositionally biased region" description="Low complexity" evidence="1">
    <location>
        <begin position="69"/>
        <end position="93"/>
    </location>
</feature>
<dbReference type="SUPFAM" id="SSF110997">
    <property type="entry name" value="Sporulation related repeat"/>
    <property type="match status" value="1"/>
</dbReference>
<gene>
    <name evidence="4" type="ORF">SAMN05421509_107157</name>
</gene>
<dbReference type="InterPro" id="IPR036680">
    <property type="entry name" value="SPOR-like_sf"/>
</dbReference>
<keyword evidence="2" id="KW-0472">Membrane</keyword>
<feature type="region of interest" description="Disordered" evidence="1">
    <location>
        <begin position="1"/>
        <end position="34"/>
    </location>
</feature>
<accession>A0A285VRE5</accession>
<feature type="compositionally biased region" description="Low complexity" evidence="1">
    <location>
        <begin position="124"/>
        <end position="137"/>
    </location>
</feature>
<dbReference type="PANTHER" id="PTHR38687:SF1">
    <property type="entry name" value="CELL DIVISION PROTEIN DEDD"/>
    <property type="match status" value="1"/>
</dbReference>
<evidence type="ECO:0000313" key="4">
    <source>
        <dbReference type="EMBL" id="SOC56622.1"/>
    </source>
</evidence>
<feature type="region of interest" description="Disordered" evidence="1">
    <location>
        <begin position="59"/>
        <end position="102"/>
    </location>
</feature>
<dbReference type="InterPro" id="IPR052521">
    <property type="entry name" value="Cell_div_SPOR-domain"/>
</dbReference>
<dbReference type="InterPro" id="IPR007730">
    <property type="entry name" value="SPOR-like_dom"/>
</dbReference>
<dbReference type="Proteomes" id="UP000219023">
    <property type="component" value="Unassembled WGS sequence"/>
</dbReference>
<evidence type="ECO:0000313" key="5">
    <source>
        <dbReference type="Proteomes" id="UP000219023"/>
    </source>
</evidence>
<dbReference type="GO" id="GO:0030428">
    <property type="term" value="C:cell septum"/>
    <property type="evidence" value="ECO:0007669"/>
    <property type="project" value="TreeGrafter"/>
</dbReference>